<dbReference type="EMBL" id="CBTJ020000020">
    <property type="protein sequence ID" value="CDI01286.1"/>
    <property type="molecule type" value="Genomic_DNA"/>
</dbReference>
<dbReference type="Proteomes" id="UP000035760">
    <property type="component" value="Unassembled WGS sequence"/>
</dbReference>
<dbReference type="OrthoDB" id="8559928at2"/>
<dbReference type="Pfam" id="PF05751">
    <property type="entry name" value="FixH"/>
    <property type="match status" value="1"/>
</dbReference>
<dbReference type="AlphaFoldDB" id="W6M1J7"/>
<feature type="transmembrane region" description="Helical" evidence="1">
    <location>
        <begin position="30"/>
        <end position="53"/>
    </location>
</feature>
<evidence type="ECO:0000313" key="2">
    <source>
        <dbReference type="EMBL" id="CDI01286.1"/>
    </source>
</evidence>
<comment type="caution">
    <text evidence="2">The sequence shown here is derived from an EMBL/GenBank/DDBJ whole genome shotgun (WGS) entry which is preliminary data.</text>
</comment>
<keyword evidence="1" id="KW-0472">Membrane</keyword>
<sequence length="264" mass="29171">MSETWLGLLGGVVLILLANWLLVRFGGKSANYAATLVALVTVGLYVPYAILRWPGGDRFALHLAIFLLTSLGCGILFRANGRNEALHWGPAVISGFFVLVAVSGALFAIVAERGITPSLSRWLFPATSSGREVTSVFPGVISHDFQKKEALYNDYLQQVEAQRQRGWQVRKGWLNEPLVDVPTVFRVAVQTREGQPVTEAEAGGEFLRPSDSKRDMPFKLTETEPGLYQSTVTLPLAGRWNLVLRVRRGEDIHEVRAVTEILGR</sequence>
<evidence type="ECO:0008006" key="4">
    <source>
        <dbReference type="Google" id="ProtNLM"/>
    </source>
</evidence>
<keyword evidence="3" id="KW-1185">Reference proteome</keyword>
<name>W6M1J7_9GAMM</name>
<dbReference type="STRING" id="1400863.BN873_150074"/>
<proteinExistence type="predicted"/>
<evidence type="ECO:0000313" key="3">
    <source>
        <dbReference type="Proteomes" id="UP000035760"/>
    </source>
</evidence>
<feature type="transmembrane region" description="Helical" evidence="1">
    <location>
        <begin position="91"/>
        <end position="111"/>
    </location>
</feature>
<keyword evidence="1" id="KW-1133">Transmembrane helix</keyword>
<protein>
    <recommendedName>
        <fullName evidence="4">Nitrogen fixation protein FixH</fullName>
    </recommendedName>
</protein>
<organism evidence="2 3">
    <name type="scientific">Candidatus Competibacter denitrificans Run_A_D11</name>
    <dbReference type="NCBI Taxonomy" id="1400863"/>
    <lineage>
        <taxon>Bacteria</taxon>
        <taxon>Pseudomonadati</taxon>
        <taxon>Pseudomonadota</taxon>
        <taxon>Gammaproteobacteria</taxon>
        <taxon>Candidatus Competibacteraceae</taxon>
        <taxon>Candidatus Competibacter</taxon>
    </lineage>
</organism>
<evidence type="ECO:0000256" key="1">
    <source>
        <dbReference type="SAM" id="Phobius"/>
    </source>
</evidence>
<accession>W6M1J7</accession>
<dbReference type="RefSeq" id="WP_048670403.1">
    <property type="nucleotide sequence ID" value="NZ_CBTJ020000020.1"/>
</dbReference>
<dbReference type="InterPro" id="IPR008620">
    <property type="entry name" value="FixH"/>
</dbReference>
<feature type="transmembrane region" description="Helical" evidence="1">
    <location>
        <begin position="6"/>
        <end position="23"/>
    </location>
</feature>
<reference evidence="2" key="1">
    <citation type="submission" date="2013-07" db="EMBL/GenBank/DDBJ databases">
        <authorList>
            <person name="McIlroy S."/>
        </authorList>
    </citation>
    <scope>NUCLEOTIDE SEQUENCE [LARGE SCALE GENOMIC DNA]</scope>
    <source>
        <strain evidence="2">Run_A_D11</strain>
    </source>
</reference>
<gene>
    <name evidence="2" type="ORF">BN873_150074</name>
</gene>
<feature type="transmembrane region" description="Helical" evidence="1">
    <location>
        <begin position="59"/>
        <end position="79"/>
    </location>
</feature>
<reference evidence="2" key="2">
    <citation type="submission" date="2014-03" db="EMBL/GenBank/DDBJ databases">
        <title>Candidatus Competibacter-lineage genomes retrieved from metagenomes reveal functional metabolic diversity.</title>
        <authorList>
            <person name="McIlroy S.J."/>
            <person name="Albertsen M."/>
            <person name="Andresen E.K."/>
            <person name="Saunders A.M."/>
            <person name="Kristiansen R."/>
            <person name="Stokholm-Bjerregaard M."/>
            <person name="Nielsen K.L."/>
            <person name="Nielsen P.H."/>
        </authorList>
    </citation>
    <scope>NUCLEOTIDE SEQUENCE</scope>
    <source>
        <strain evidence="2">Run_A_D11</strain>
    </source>
</reference>
<keyword evidence="1" id="KW-0812">Transmembrane</keyword>